<organism evidence="2 3">
    <name type="scientific">Brucella endophytica</name>
    <dbReference type="NCBI Taxonomy" id="1963359"/>
    <lineage>
        <taxon>Bacteria</taxon>
        <taxon>Pseudomonadati</taxon>
        <taxon>Pseudomonadota</taxon>
        <taxon>Alphaproteobacteria</taxon>
        <taxon>Hyphomicrobiales</taxon>
        <taxon>Brucellaceae</taxon>
        <taxon>Brucella/Ochrobactrum group</taxon>
        <taxon>Brucella</taxon>
    </lineage>
</organism>
<evidence type="ECO:0000313" key="2">
    <source>
        <dbReference type="EMBL" id="GGA99869.1"/>
    </source>
</evidence>
<protein>
    <submittedName>
        <fullName evidence="2">Uncharacterized protein</fullName>
    </submittedName>
</protein>
<dbReference type="Proteomes" id="UP000646478">
    <property type="component" value="Unassembled WGS sequence"/>
</dbReference>
<dbReference type="RefSeq" id="WP_188825024.1">
    <property type="nucleotide sequence ID" value="NZ_BMHH01000013.1"/>
</dbReference>
<keyword evidence="3" id="KW-1185">Reference proteome</keyword>
<evidence type="ECO:0000256" key="1">
    <source>
        <dbReference type="SAM" id="MobiDB-lite"/>
    </source>
</evidence>
<reference evidence="2" key="1">
    <citation type="journal article" date="2014" name="Int. J. Syst. Evol. Microbiol.">
        <title>Complete genome sequence of Corynebacterium casei LMG S-19264T (=DSM 44701T), isolated from a smear-ripened cheese.</title>
        <authorList>
            <consortium name="US DOE Joint Genome Institute (JGI-PGF)"/>
            <person name="Walter F."/>
            <person name="Albersmeier A."/>
            <person name="Kalinowski J."/>
            <person name="Ruckert C."/>
        </authorList>
    </citation>
    <scope>NUCLEOTIDE SEQUENCE</scope>
    <source>
        <strain evidence="2">CGMCC 1.15082</strain>
    </source>
</reference>
<dbReference type="AlphaFoldDB" id="A0A916SHN6"/>
<feature type="region of interest" description="Disordered" evidence="1">
    <location>
        <begin position="56"/>
        <end position="77"/>
    </location>
</feature>
<evidence type="ECO:0000313" key="3">
    <source>
        <dbReference type="Proteomes" id="UP000646478"/>
    </source>
</evidence>
<dbReference type="EMBL" id="BMHH01000013">
    <property type="protein sequence ID" value="GGA99869.1"/>
    <property type="molecule type" value="Genomic_DNA"/>
</dbReference>
<name>A0A916SHN6_9HYPH</name>
<accession>A0A916SHN6</accession>
<feature type="compositionally biased region" description="Polar residues" evidence="1">
    <location>
        <begin position="56"/>
        <end position="65"/>
    </location>
</feature>
<comment type="caution">
    <text evidence="2">The sequence shown here is derived from an EMBL/GenBank/DDBJ whole genome shotgun (WGS) entry which is preliminary data.</text>
</comment>
<reference evidence="2" key="2">
    <citation type="submission" date="2020-09" db="EMBL/GenBank/DDBJ databases">
        <authorList>
            <person name="Sun Q."/>
            <person name="Zhou Y."/>
        </authorList>
    </citation>
    <scope>NUCLEOTIDE SEQUENCE</scope>
    <source>
        <strain evidence="2">CGMCC 1.15082</strain>
    </source>
</reference>
<sequence length="77" mass="8341">MNTPHHTREIIRALKMLDADAAYELRDRPIAVLSALVNLGYATRQETISINAAGQPQRSYHTSITPAGRQALAGGAE</sequence>
<proteinExistence type="predicted"/>
<gene>
    <name evidence="2" type="ORF">GCM10011491_30170</name>
</gene>